<evidence type="ECO:0000313" key="3">
    <source>
        <dbReference type="Proteomes" id="UP000186955"/>
    </source>
</evidence>
<evidence type="ECO:0000313" key="2">
    <source>
        <dbReference type="EMBL" id="OKP11216.1"/>
    </source>
</evidence>
<organism evidence="2 3">
    <name type="scientific">Penicillium subrubescens</name>
    <dbReference type="NCBI Taxonomy" id="1316194"/>
    <lineage>
        <taxon>Eukaryota</taxon>
        <taxon>Fungi</taxon>
        <taxon>Dikarya</taxon>
        <taxon>Ascomycota</taxon>
        <taxon>Pezizomycotina</taxon>
        <taxon>Eurotiomycetes</taxon>
        <taxon>Eurotiomycetidae</taxon>
        <taxon>Eurotiales</taxon>
        <taxon>Aspergillaceae</taxon>
        <taxon>Penicillium</taxon>
    </lineage>
</organism>
<protein>
    <submittedName>
        <fullName evidence="2">Uncharacterized protein</fullName>
    </submittedName>
</protein>
<dbReference type="Proteomes" id="UP000186955">
    <property type="component" value="Unassembled WGS sequence"/>
</dbReference>
<dbReference type="EMBL" id="MNBE01000293">
    <property type="protein sequence ID" value="OKP11216.1"/>
    <property type="molecule type" value="Genomic_DNA"/>
</dbReference>
<sequence length="125" mass="14300">MASSPRLDDLHILSEFEDEERKALIGEFVRSYEWLSEVPRVSMFALWFSDINILRKAAGPKAYPEFSESRALLASAIPAYDIAEIWADCEQANQAPKRMVQKPSSQPEFPEQDPIEQALVRDNEE</sequence>
<evidence type="ECO:0000256" key="1">
    <source>
        <dbReference type="SAM" id="MobiDB-lite"/>
    </source>
</evidence>
<reference evidence="2 3" key="1">
    <citation type="submission" date="2016-10" db="EMBL/GenBank/DDBJ databases">
        <title>Genome sequence of the ascomycete fungus Penicillium subrubescens.</title>
        <authorList>
            <person name="De Vries R.P."/>
            <person name="Peng M."/>
            <person name="Dilokpimol A."/>
            <person name="Hilden K."/>
            <person name="Makela M.R."/>
            <person name="Grigoriev I."/>
            <person name="Riley R."/>
            <person name="Granchi Z."/>
        </authorList>
    </citation>
    <scope>NUCLEOTIDE SEQUENCE [LARGE SCALE GENOMIC DNA]</scope>
    <source>
        <strain evidence="2 3">CBS 132785</strain>
    </source>
</reference>
<proteinExistence type="predicted"/>
<feature type="region of interest" description="Disordered" evidence="1">
    <location>
        <begin position="96"/>
        <end position="125"/>
    </location>
</feature>
<accession>A0A1Q5UFG7</accession>
<gene>
    <name evidence="2" type="ORF">PENSUB_3238</name>
</gene>
<keyword evidence="3" id="KW-1185">Reference proteome</keyword>
<name>A0A1Q5UFG7_9EURO</name>
<comment type="caution">
    <text evidence="2">The sequence shown here is derived from an EMBL/GenBank/DDBJ whole genome shotgun (WGS) entry which is preliminary data.</text>
</comment>
<dbReference type="AlphaFoldDB" id="A0A1Q5UFG7"/>